<keyword evidence="3" id="KW-1185">Reference proteome</keyword>
<gene>
    <name evidence="2" type="ORF">AKL17_1811</name>
</gene>
<evidence type="ECO:0000313" key="2">
    <source>
        <dbReference type="EMBL" id="AMY69062.1"/>
    </source>
</evidence>
<protein>
    <submittedName>
        <fullName evidence="2">Uncharacterized protein</fullName>
    </submittedName>
</protein>
<name>A0A159Z261_9RHOB</name>
<dbReference type="KEGG" id="daa:AKL17_1811"/>
<reference evidence="2 3" key="1">
    <citation type="submission" date="2015-09" db="EMBL/GenBank/DDBJ databases">
        <title>Complete genome sequence of Defluviimonas alba cai42t isolated from an oilfield in Xinjiang.</title>
        <authorList>
            <person name="Geng S."/>
            <person name="Pan X."/>
            <person name="Wu X."/>
        </authorList>
    </citation>
    <scope>NUCLEOTIDE SEQUENCE [LARGE SCALE GENOMIC DNA]</scope>
    <source>
        <strain evidence="3">cai42</strain>
    </source>
</reference>
<dbReference type="EMBL" id="CP012661">
    <property type="protein sequence ID" value="AMY69062.1"/>
    <property type="molecule type" value="Genomic_DNA"/>
</dbReference>
<dbReference type="Proteomes" id="UP000076128">
    <property type="component" value="Chromosome"/>
</dbReference>
<keyword evidence="1" id="KW-0472">Membrane</keyword>
<sequence length="94" mass="10804">MDGDCKPVNVLWLSGIDTVSMMAVLKITGRLNKGRRFNRLFYTNPSEGLKTITRLAFKLPAQGENEYFKMRQYRNSPDLWTALQDAASMNHARH</sequence>
<feature type="transmembrane region" description="Helical" evidence="1">
    <location>
        <begin position="12"/>
        <end position="29"/>
    </location>
</feature>
<organism evidence="2 3">
    <name type="scientific">Frigidibacter mobilis</name>
    <dbReference type="NCBI Taxonomy" id="1335048"/>
    <lineage>
        <taxon>Bacteria</taxon>
        <taxon>Pseudomonadati</taxon>
        <taxon>Pseudomonadota</taxon>
        <taxon>Alphaproteobacteria</taxon>
        <taxon>Rhodobacterales</taxon>
        <taxon>Paracoccaceae</taxon>
        <taxon>Frigidibacter</taxon>
    </lineage>
</organism>
<proteinExistence type="predicted"/>
<keyword evidence="1" id="KW-1133">Transmembrane helix</keyword>
<dbReference type="AlphaFoldDB" id="A0A159Z261"/>
<accession>A0A159Z261</accession>
<evidence type="ECO:0000256" key="1">
    <source>
        <dbReference type="SAM" id="Phobius"/>
    </source>
</evidence>
<evidence type="ECO:0000313" key="3">
    <source>
        <dbReference type="Proteomes" id="UP000076128"/>
    </source>
</evidence>
<keyword evidence="1" id="KW-0812">Transmembrane</keyword>